<feature type="region of interest" description="Disordered" evidence="1">
    <location>
        <begin position="1"/>
        <end position="27"/>
    </location>
</feature>
<name>A0A1B7P713_9EURO</name>
<protein>
    <submittedName>
        <fullName evidence="2">Uncharacterized protein</fullName>
    </submittedName>
</protein>
<reference evidence="2 3" key="1">
    <citation type="submission" date="2015-07" db="EMBL/GenBank/DDBJ databases">
        <title>Emmonsia species relationships and genome sequence.</title>
        <authorList>
            <person name="Cuomo C.A."/>
            <person name="Schwartz I.S."/>
            <person name="Kenyon C."/>
            <person name="de Hoog G.S."/>
            <person name="Govender N.P."/>
            <person name="Botha A."/>
            <person name="Moreno L."/>
            <person name="de Vries M."/>
            <person name="Munoz J.F."/>
            <person name="Stielow J.B."/>
        </authorList>
    </citation>
    <scope>NUCLEOTIDE SEQUENCE [LARGE SCALE GENOMIC DNA]</scope>
    <source>
        <strain evidence="2 3">CBS 136260</strain>
    </source>
</reference>
<dbReference type="OrthoDB" id="4196188at2759"/>
<proteinExistence type="predicted"/>
<keyword evidence="3" id="KW-1185">Reference proteome</keyword>
<sequence>MATSNDQSGTGEASDCKGQGRPRGEAWTEEEEMWLVVTSMGPDSYKWLAQNIPAANGRTWISISSRLSQYRINGKIPQRWRSPDIKRTPDWEIKEDLEIIEWILHGKTKIDARVFVEANRSGEEIKRRSRFLMSHEEFAAIVYDTEESLRLELLRHDMAVAGPEKQAAYAALLHAEDNGERIILEALQRTRDGSVYEPSDWQEPTTY</sequence>
<organism evidence="2 3">
    <name type="scientific">Emergomyces africanus</name>
    <dbReference type="NCBI Taxonomy" id="1955775"/>
    <lineage>
        <taxon>Eukaryota</taxon>
        <taxon>Fungi</taxon>
        <taxon>Dikarya</taxon>
        <taxon>Ascomycota</taxon>
        <taxon>Pezizomycotina</taxon>
        <taxon>Eurotiomycetes</taxon>
        <taxon>Eurotiomycetidae</taxon>
        <taxon>Onygenales</taxon>
        <taxon>Ajellomycetaceae</taxon>
        <taxon>Emergomyces</taxon>
    </lineage>
</organism>
<accession>A0A1B7P713</accession>
<dbReference type="EMBL" id="LGUA01000050">
    <property type="protein sequence ID" value="OAX84779.1"/>
    <property type="molecule type" value="Genomic_DNA"/>
</dbReference>
<comment type="caution">
    <text evidence="2">The sequence shown here is derived from an EMBL/GenBank/DDBJ whole genome shotgun (WGS) entry which is preliminary data.</text>
</comment>
<evidence type="ECO:0000313" key="3">
    <source>
        <dbReference type="Proteomes" id="UP000091918"/>
    </source>
</evidence>
<dbReference type="AlphaFoldDB" id="A0A1B7P713"/>
<evidence type="ECO:0000313" key="2">
    <source>
        <dbReference type="EMBL" id="OAX84779.1"/>
    </source>
</evidence>
<feature type="compositionally biased region" description="Polar residues" evidence="1">
    <location>
        <begin position="1"/>
        <end position="11"/>
    </location>
</feature>
<dbReference type="Proteomes" id="UP000091918">
    <property type="component" value="Unassembled WGS sequence"/>
</dbReference>
<evidence type="ECO:0000256" key="1">
    <source>
        <dbReference type="SAM" id="MobiDB-lite"/>
    </source>
</evidence>
<gene>
    <name evidence="2" type="ORF">ACJ72_00859</name>
</gene>